<dbReference type="InterPro" id="IPR036236">
    <property type="entry name" value="Znf_C2H2_sf"/>
</dbReference>
<dbReference type="FunFam" id="3.30.160.60:FF:000690">
    <property type="entry name" value="Zinc finger protein 354C"/>
    <property type="match status" value="1"/>
</dbReference>
<evidence type="ECO:0000256" key="2">
    <source>
        <dbReference type="ARBA" id="ARBA00022723"/>
    </source>
</evidence>
<evidence type="ECO:0000313" key="12">
    <source>
        <dbReference type="Proteomes" id="UP000765507"/>
    </source>
</evidence>
<keyword evidence="5" id="KW-0862">Zinc</keyword>
<feature type="region of interest" description="Disordered" evidence="9">
    <location>
        <begin position="1"/>
        <end position="28"/>
    </location>
</feature>
<feature type="non-terminal residue" evidence="11">
    <location>
        <position position="296"/>
    </location>
</feature>
<protein>
    <submittedName>
        <fullName evidence="11">Zinc finger protein 764</fullName>
    </submittedName>
</protein>
<feature type="domain" description="C2H2-type" evidence="10">
    <location>
        <begin position="236"/>
        <end position="263"/>
    </location>
</feature>
<dbReference type="OrthoDB" id="427030at2759"/>
<keyword evidence="4 8" id="KW-0863">Zinc-finger</keyword>
<dbReference type="AlphaFoldDB" id="A0A8T1SBN0"/>
<dbReference type="GO" id="GO:0005634">
    <property type="term" value="C:nucleus"/>
    <property type="evidence" value="ECO:0007669"/>
    <property type="project" value="UniProtKB-SubCell"/>
</dbReference>
<evidence type="ECO:0000256" key="9">
    <source>
        <dbReference type="SAM" id="MobiDB-lite"/>
    </source>
</evidence>
<evidence type="ECO:0000256" key="4">
    <source>
        <dbReference type="ARBA" id="ARBA00022771"/>
    </source>
</evidence>
<accession>A0A8T1SBN0</accession>
<evidence type="ECO:0000313" key="11">
    <source>
        <dbReference type="EMBL" id="KAG6926356.1"/>
    </source>
</evidence>
<feature type="domain" description="C2H2-type" evidence="10">
    <location>
        <begin position="180"/>
        <end position="207"/>
    </location>
</feature>
<reference evidence="11 12" key="1">
    <citation type="journal article" date="2020" name="G3 (Bethesda)">
        <title>Draft Genome of the Common Snapping Turtle, Chelydra serpentina, a Model for Phenotypic Plasticity in Reptiles.</title>
        <authorList>
            <person name="Das D."/>
            <person name="Singh S.K."/>
            <person name="Bierstedt J."/>
            <person name="Erickson A."/>
            <person name="Galli G.L.J."/>
            <person name="Crossley D.A. 2nd"/>
            <person name="Rhen T."/>
        </authorList>
    </citation>
    <scope>NUCLEOTIDE SEQUENCE [LARGE SCALE GENOMIC DNA]</scope>
    <source>
        <strain evidence="11">KW</strain>
    </source>
</reference>
<dbReference type="Proteomes" id="UP000765507">
    <property type="component" value="Unassembled WGS sequence"/>
</dbReference>
<feature type="compositionally biased region" description="Basic and acidic residues" evidence="9">
    <location>
        <begin position="117"/>
        <end position="139"/>
    </location>
</feature>
<evidence type="ECO:0000256" key="6">
    <source>
        <dbReference type="ARBA" id="ARBA00023125"/>
    </source>
</evidence>
<feature type="domain" description="C2H2-type" evidence="10">
    <location>
        <begin position="264"/>
        <end position="291"/>
    </location>
</feature>
<dbReference type="PROSITE" id="PS50157">
    <property type="entry name" value="ZINC_FINGER_C2H2_2"/>
    <property type="match status" value="5"/>
</dbReference>
<dbReference type="FunFam" id="3.30.160.60:FF:000016">
    <property type="entry name" value="zinc finger protein 37 homolog"/>
    <property type="match status" value="1"/>
</dbReference>
<dbReference type="PANTHER" id="PTHR24381">
    <property type="entry name" value="ZINC FINGER PROTEIN"/>
    <property type="match status" value="1"/>
</dbReference>
<evidence type="ECO:0000256" key="5">
    <source>
        <dbReference type="ARBA" id="ARBA00022833"/>
    </source>
</evidence>
<dbReference type="Pfam" id="PF00096">
    <property type="entry name" value="zf-C2H2"/>
    <property type="match status" value="4"/>
</dbReference>
<sequence>MAEGAVSMPEREEYTRLSSLGKCYKSPKPKLISPIEQRESELWVVDLQDSVDGATPESPSPGGGLLSRTEKHHKEGRDNLKLLGMLLGKSKERISQRPDQETICKGQHRSQKQKGNTARDEGGTARRCERTFRELRKPPGPESSETSEGPCTYPVCEESFEGQRDLNSHKSSIHMGKKMYKCRACGKSFRQKQELSAHARVHGAEKPFPCAECERSFSRLSHLTVHQRTHTGERPFSCPECGKHFSHLSNLTRHQRTHTGERPYSCPECERCFSNLSSLTTHLRTHTGERPFTCPQ</sequence>
<evidence type="ECO:0000259" key="10">
    <source>
        <dbReference type="PROSITE" id="PS50157"/>
    </source>
</evidence>
<keyword evidence="7" id="KW-0539">Nucleus</keyword>
<feature type="compositionally biased region" description="Basic and acidic residues" evidence="9">
    <location>
        <begin position="89"/>
        <end position="102"/>
    </location>
</feature>
<comment type="subcellular location">
    <subcellularLocation>
        <location evidence="1">Nucleus</location>
    </subcellularLocation>
</comment>
<dbReference type="Gene3D" id="3.30.160.60">
    <property type="entry name" value="Classic Zinc Finger"/>
    <property type="match status" value="4"/>
</dbReference>
<feature type="compositionally biased region" description="Basic and acidic residues" evidence="9">
    <location>
        <begin position="68"/>
        <end position="80"/>
    </location>
</feature>
<keyword evidence="2" id="KW-0479">Metal-binding</keyword>
<dbReference type="FunFam" id="3.30.160.60:FF:002240">
    <property type="entry name" value="Zinc finger protein 26-like Protein"/>
    <property type="match status" value="1"/>
</dbReference>
<keyword evidence="3" id="KW-0677">Repeat</keyword>
<feature type="domain" description="C2H2-type" evidence="10">
    <location>
        <begin position="208"/>
        <end position="235"/>
    </location>
</feature>
<dbReference type="GO" id="GO:0008270">
    <property type="term" value="F:zinc ion binding"/>
    <property type="evidence" value="ECO:0007669"/>
    <property type="project" value="UniProtKB-KW"/>
</dbReference>
<organism evidence="11 12">
    <name type="scientific">Chelydra serpentina</name>
    <name type="common">Snapping turtle</name>
    <name type="synonym">Testudo serpentina</name>
    <dbReference type="NCBI Taxonomy" id="8475"/>
    <lineage>
        <taxon>Eukaryota</taxon>
        <taxon>Metazoa</taxon>
        <taxon>Chordata</taxon>
        <taxon>Craniata</taxon>
        <taxon>Vertebrata</taxon>
        <taxon>Euteleostomi</taxon>
        <taxon>Archelosauria</taxon>
        <taxon>Testudinata</taxon>
        <taxon>Testudines</taxon>
        <taxon>Cryptodira</taxon>
        <taxon>Durocryptodira</taxon>
        <taxon>Americhelydia</taxon>
        <taxon>Chelydroidea</taxon>
        <taxon>Chelydridae</taxon>
        <taxon>Chelydra</taxon>
    </lineage>
</organism>
<evidence type="ECO:0000256" key="8">
    <source>
        <dbReference type="PROSITE-ProRule" id="PRU00042"/>
    </source>
</evidence>
<evidence type="ECO:0000256" key="1">
    <source>
        <dbReference type="ARBA" id="ARBA00004123"/>
    </source>
</evidence>
<gene>
    <name evidence="11" type="primary">ZNF764</name>
    <name evidence="11" type="ORF">G0U57_012200</name>
</gene>
<name>A0A8T1SBN0_CHESE</name>
<proteinExistence type="predicted"/>
<dbReference type="GO" id="GO:0000981">
    <property type="term" value="F:DNA-binding transcription factor activity, RNA polymerase II-specific"/>
    <property type="evidence" value="ECO:0007669"/>
    <property type="project" value="TreeGrafter"/>
</dbReference>
<evidence type="ECO:0000256" key="3">
    <source>
        <dbReference type="ARBA" id="ARBA00022737"/>
    </source>
</evidence>
<dbReference type="InterPro" id="IPR013087">
    <property type="entry name" value="Znf_C2H2_type"/>
</dbReference>
<dbReference type="FunFam" id="3.30.160.60:FF:002343">
    <property type="entry name" value="Zinc finger protein 33A"/>
    <property type="match status" value="1"/>
</dbReference>
<dbReference type="PANTHER" id="PTHR24381:SF390">
    <property type="entry name" value="ZINC FINGER PROTEIN 37 HOMOLOG"/>
    <property type="match status" value="1"/>
</dbReference>
<dbReference type="SMART" id="SM00355">
    <property type="entry name" value="ZnF_C2H2"/>
    <property type="match status" value="5"/>
</dbReference>
<feature type="domain" description="C2H2-type" evidence="10">
    <location>
        <begin position="149"/>
        <end position="179"/>
    </location>
</feature>
<dbReference type="EMBL" id="JAHGAV010000327">
    <property type="protein sequence ID" value="KAG6926356.1"/>
    <property type="molecule type" value="Genomic_DNA"/>
</dbReference>
<dbReference type="PROSITE" id="PS00028">
    <property type="entry name" value="ZINC_FINGER_C2H2_1"/>
    <property type="match status" value="4"/>
</dbReference>
<feature type="region of interest" description="Disordered" evidence="9">
    <location>
        <begin position="47"/>
        <end position="151"/>
    </location>
</feature>
<comment type="caution">
    <text evidence="11">The sequence shown here is derived from an EMBL/GenBank/DDBJ whole genome shotgun (WGS) entry which is preliminary data.</text>
</comment>
<dbReference type="GO" id="GO:0000977">
    <property type="term" value="F:RNA polymerase II transcription regulatory region sequence-specific DNA binding"/>
    <property type="evidence" value="ECO:0007669"/>
    <property type="project" value="TreeGrafter"/>
</dbReference>
<evidence type="ECO:0000256" key="7">
    <source>
        <dbReference type="ARBA" id="ARBA00023242"/>
    </source>
</evidence>
<dbReference type="SUPFAM" id="SSF57667">
    <property type="entry name" value="beta-beta-alpha zinc fingers"/>
    <property type="match status" value="3"/>
</dbReference>
<keyword evidence="6" id="KW-0238">DNA-binding</keyword>
<keyword evidence="12" id="KW-1185">Reference proteome</keyword>